<name>A0A099G7B7_9RHOB</name>
<reference evidence="3 5" key="1">
    <citation type="submission" date="2014-09" db="EMBL/GenBank/DDBJ databases">
        <authorList>
            <person name="McGinnis J.M."/>
            <person name="Wolfgang W.J."/>
        </authorList>
    </citation>
    <scope>NUCLEOTIDE SEQUENCE [LARGE SCALE GENOMIC DNA]</scope>
    <source>
        <strain evidence="3 5">5503</strain>
    </source>
</reference>
<dbReference type="Pfam" id="PF10805">
    <property type="entry name" value="DUF2730"/>
    <property type="match status" value="1"/>
</dbReference>
<evidence type="ECO:0000313" key="6">
    <source>
        <dbReference type="Proteomes" id="UP000182944"/>
    </source>
</evidence>
<dbReference type="InterPro" id="IPR020269">
    <property type="entry name" value="Phage_Mu_Releasin"/>
</dbReference>
<keyword evidence="1" id="KW-0175">Coiled coil</keyword>
<evidence type="ECO:0000313" key="3">
    <source>
        <dbReference type="EMBL" id="KGJ23265.1"/>
    </source>
</evidence>
<reference evidence="3 5" key="2">
    <citation type="submission" date="2014-10" db="EMBL/GenBank/DDBJ databases">
        <title>Paracoccus sanguinis sp. nov., isolated from clinical specimens of New York State patients.</title>
        <authorList>
            <person name="Mingle L.A."/>
            <person name="Cole J.A."/>
            <person name="Lapierre P."/>
            <person name="Musser K.A."/>
        </authorList>
    </citation>
    <scope>NUCLEOTIDE SEQUENCE [LARGE SCALE GENOMIC DNA]</scope>
    <source>
        <strain evidence="3 5">5503</strain>
    </source>
</reference>
<evidence type="ECO:0000256" key="2">
    <source>
        <dbReference type="SAM" id="Phobius"/>
    </source>
</evidence>
<evidence type="ECO:0008006" key="7">
    <source>
        <dbReference type="Google" id="ProtNLM"/>
    </source>
</evidence>
<evidence type="ECO:0000313" key="5">
    <source>
        <dbReference type="Proteomes" id="UP000029858"/>
    </source>
</evidence>
<sequence>MNFQFDLTISLGLIFAVVSAIIGWVRLQLKRIDTRIDVANDRLDRHEARLSMAEQTLQTLPKKDELHQVNMTLERMAGDMREVRALMGGQQQIMSRLETVVTRQEDHLMSRAAK</sequence>
<accession>A0A099G7B7</accession>
<keyword evidence="2" id="KW-0472">Membrane</keyword>
<dbReference type="Proteomes" id="UP000182944">
    <property type="component" value="Unassembled WGS sequence"/>
</dbReference>
<protein>
    <recommendedName>
        <fullName evidence="7">DUF2730 family protein</fullName>
    </recommendedName>
</protein>
<dbReference type="EMBL" id="JRKQ01000008">
    <property type="protein sequence ID" value="KGJ23265.1"/>
    <property type="molecule type" value="Genomic_DNA"/>
</dbReference>
<evidence type="ECO:0000256" key="1">
    <source>
        <dbReference type="SAM" id="Coils"/>
    </source>
</evidence>
<keyword evidence="2" id="KW-0812">Transmembrane</keyword>
<accession>A0A099GEC5</accession>
<reference evidence="4" key="4">
    <citation type="submission" date="2016-10" db="EMBL/GenBank/DDBJ databases">
        <authorList>
            <person name="de Groot N.N."/>
        </authorList>
    </citation>
    <scope>NUCLEOTIDE SEQUENCE [LARGE SCALE GENOMIC DNA]</scope>
    <source>
        <strain evidence="4">DSM 29303</strain>
    </source>
</reference>
<dbReference type="OrthoDB" id="7645981at2"/>
<gene>
    <name evidence="3" type="ORF">IX56_03115</name>
    <name evidence="4" type="ORF">SAMN05444276_106105</name>
</gene>
<accession>A0A099GK85</accession>
<dbReference type="EMBL" id="FNNA01000006">
    <property type="protein sequence ID" value="SDX43668.1"/>
    <property type="molecule type" value="Genomic_DNA"/>
</dbReference>
<feature type="coiled-coil region" evidence="1">
    <location>
        <begin position="29"/>
        <end position="56"/>
    </location>
</feature>
<keyword evidence="2" id="KW-1133">Transmembrane helix</keyword>
<dbReference type="STRING" id="1545044.SAMN05444276_106105"/>
<dbReference type="Proteomes" id="UP000029858">
    <property type="component" value="Unassembled WGS sequence"/>
</dbReference>
<keyword evidence="6" id="KW-1185">Reference proteome</keyword>
<organism evidence="3 5">
    <name type="scientific">Paracoccus sanguinis</name>
    <dbReference type="NCBI Taxonomy" id="1545044"/>
    <lineage>
        <taxon>Bacteria</taxon>
        <taxon>Pseudomonadati</taxon>
        <taxon>Pseudomonadota</taxon>
        <taxon>Alphaproteobacteria</taxon>
        <taxon>Rhodobacterales</taxon>
        <taxon>Paracoccaceae</taxon>
        <taxon>Paracoccus</taxon>
    </lineage>
</organism>
<dbReference type="RefSeq" id="WP_036701220.1">
    <property type="nucleotide sequence ID" value="NZ_FNNA01000006.1"/>
</dbReference>
<evidence type="ECO:0000313" key="4">
    <source>
        <dbReference type="EMBL" id="SDX43668.1"/>
    </source>
</evidence>
<feature type="transmembrane region" description="Helical" evidence="2">
    <location>
        <begin position="6"/>
        <end position="25"/>
    </location>
</feature>
<proteinExistence type="predicted"/>
<dbReference type="AlphaFoldDB" id="A0A099G7B7"/>
<reference evidence="6" key="3">
    <citation type="submission" date="2016-10" db="EMBL/GenBank/DDBJ databases">
        <authorList>
            <person name="Varghese N."/>
            <person name="Submissions S."/>
        </authorList>
    </citation>
    <scope>NUCLEOTIDE SEQUENCE [LARGE SCALE GENOMIC DNA]</scope>
    <source>
        <strain evidence="6">DSM 29303</strain>
    </source>
</reference>